<sequence>MRPLPAQRGCAIAPGLRLRTLAEVVGHLGENEQPGIIEGTEIRVRRPAAGRKDRDEYISGKNKQNAAKSMVCIDADGRLLNAARLSPRAVRTSLVPAS</sequence>
<dbReference type="Proteomes" id="UP001432168">
    <property type="component" value="Chromosome"/>
</dbReference>
<accession>A0ABZ1X133</accession>
<dbReference type="EMBL" id="CP109011">
    <property type="protein sequence ID" value="WUT45764.1"/>
    <property type="molecule type" value="Genomic_DNA"/>
</dbReference>
<evidence type="ECO:0000313" key="1">
    <source>
        <dbReference type="EMBL" id="WUT45764.1"/>
    </source>
</evidence>
<keyword evidence="2" id="KW-1185">Reference proteome</keyword>
<name>A0ABZ1X133_9ACTN</name>
<evidence type="ECO:0000313" key="2">
    <source>
        <dbReference type="Proteomes" id="UP001432168"/>
    </source>
</evidence>
<protein>
    <submittedName>
        <fullName evidence="1">Transposase family protein</fullName>
    </submittedName>
</protein>
<reference evidence="1" key="1">
    <citation type="submission" date="2022-10" db="EMBL/GenBank/DDBJ databases">
        <title>The complete genomes of actinobacterial strains from the NBC collection.</title>
        <authorList>
            <person name="Joergensen T.S."/>
            <person name="Alvarez Arevalo M."/>
            <person name="Sterndorff E.B."/>
            <person name="Faurdal D."/>
            <person name="Vuksanovic O."/>
            <person name="Mourched A.-S."/>
            <person name="Charusanti P."/>
            <person name="Shaw S."/>
            <person name="Blin K."/>
            <person name="Weber T."/>
        </authorList>
    </citation>
    <scope>NUCLEOTIDE SEQUENCE</scope>
    <source>
        <strain evidence="1">NBC_00686</strain>
    </source>
</reference>
<dbReference type="RefSeq" id="WP_329266563.1">
    <property type="nucleotide sequence ID" value="NZ_CP109011.1"/>
</dbReference>
<gene>
    <name evidence="1" type="ORF">OG929_27240</name>
</gene>
<proteinExistence type="predicted"/>
<organism evidence="1 2">
    <name type="scientific">Streptomyces pseudovenezuelae</name>
    <dbReference type="NCBI Taxonomy" id="67350"/>
    <lineage>
        <taxon>Bacteria</taxon>
        <taxon>Bacillati</taxon>
        <taxon>Actinomycetota</taxon>
        <taxon>Actinomycetes</taxon>
        <taxon>Kitasatosporales</taxon>
        <taxon>Streptomycetaceae</taxon>
        <taxon>Streptomyces</taxon>
        <taxon>Streptomyces aurantiacus group</taxon>
    </lineage>
</organism>